<gene>
    <name evidence="1" type="ORF">SAMN05216219_2476</name>
</gene>
<accession>A0A1I5CQA4</accession>
<dbReference type="STRING" id="995034.SAMN05216219_2476"/>
<dbReference type="AlphaFoldDB" id="A0A1I5CQA4"/>
<organism evidence="1 2">
    <name type="scientific">Mycetocola miduiensis</name>
    <dbReference type="NCBI Taxonomy" id="995034"/>
    <lineage>
        <taxon>Bacteria</taxon>
        <taxon>Bacillati</taxon>
        <taxon>Actinomycetota</taxon>
        <taxon>Actinomycetes</taxon>
        <taxon>Micrococcales</taxon>
        <taxon>Microbacteriaceae</taxon>
        <taxon>Mycetocola</taxon>
    </lineage>
</organism>
<evidence type="ECO:0000313" key="1">
    <source>
        <dbReference type="EMBL" id="SFN89074.1"/>
    </source>
</evidence>
<evidence type="ECO:0000313" key="2">
    <source>
        <dbReference type="Proteomes" id="UP000198867"/>
    </source>
</evidence>
<reference evidence="2" key="1">
    <citation type="submission" date="2016-10" db="EMBL/GenBank/DDBJ databases">
        <authorList>
            <person name="Varghese N."/>
            <person name="Submissions S."/>
        </authorList>
    </citation>
    <scope>NUCLEOTIDE SEQUENCE [LARGE SCALE GENOMIC DNA]</scope>
    <source>
        <strain evidence="2">CGMCC 1.11101</strain>
    </source>
</reference>
<keyword evidence="2" id="KW-1185">Reference proteome</keyword>
<sequence length="56" mass="6190">MWFELVVNVGRWDTVNARSRYGIPFLDVSKLLGWCYDMLSVSGDGTSVCSLSSIAS</sequence>
<dbReference type="EMBL" id="FOVM01000007">
    <property type="protein sequence ID" value="SFN89074.1"/>
    <property type="molecule type" value="Genomic_DNA"/>
</dbReference>
<protein>
    <submittedName>
        <fullName evidence="1">Uncharacterized protein</fullName>
    </submittedName>
</protein>
<dbReference type="Proteomes" id="UP000198867">
    <property type="component" value="Unassembled WGS sequence"/>
</dbReference>
<proteinExistence type="predicted"/>
<name>A0A1I5CQA4_9MICO</name>